<feature type="transmembrane region" description="Helical" evidence="1">
    <location>
        <begin position="46"/>
        <end position="67"/>
    </location>
</feature>
<gene>
    <name evidence="2" type="ORF">MFLO_14347</name>
</gene>
<keyword evidence="3" id="KW-1185">Reference proteome</keyword>
<organism evidence="2 3">
    <name type="scientific">Listeria floridensis FSL S10-1187</name>
    <dbReference type="NCBI Taxonomy" id="1265817"/>
    <lineage>
        <taxon>Bacteria</taxon>
        <taxon>Bacillati</taxon>
        <taxon>Bacillota</taxon>
        <taxon>Bacilli</taxon>
        <taxon>Bacillales</taxon>
        <taxon>Listeriaceae</taxon>
        <taxon>Listeria</taxon>
    </lineage>
</organism>
<evidence type="ECO:0000256" key="1">
    <source>
        <dbReference type="SAM" id="Phobius"/>
    </source>
</evidence>
<proteinExistence type="predicted"/>
<accession>A0ABN0RBX4</accession>
<sequence>MENGCVIKRRGKIASFVKQDLPKLITTKERQLMKNTAGGITRTEGLISLILAFILPVIGMVFSIILIRQLKGNVRMRWMRVAAWIVLVLQILVLLGCVLGYLTFYFAVPELG</sequence>
<keyword evidence="1" id="KW-0812">Transmembrane</keyword>
<feature type="transmembrane region" description="Helical" evidence="1">
    <location>
        <begin position="79"/>
        <end position="108"/>
    </location>
</feature>
<name>A0ABN0RBX4_9LIST</name>
<comment type="caution">
    <text evidence="2">The sequence shown here is derived from an EMBL/GenBank/DDBJ whole genome shotgun (WGS) entry which is preliminary data.</text>
</comment>
<evidence type="ECO:0008006" key="4">
    <source>
        <dbReference type="Google" id="ProtNLM"/>
    </source>
</evidence>
<reference evidence="2 3" key="1">
    <citation type="journal article" date="2014" name="Int. J. Syst. Evol. Microbiol.">
        <title>Listeria floridensis sp. nov., Listeria aquatica sp. nov., Listeria cornellensis sp. nov., Listeria riparia sp. nov. and Listeria grandensis sp. nov., from agricultural and natural environments.</title>
        <authorList>
            <person name="den Bakker H.C."/>
            <person name="Warchocki S."/>
            <person name="Wright E.M."/>
            <person name="Allred A.F."/>
            <person name="Ahlstrom C."/>
            <person name="Manuel C.S."/>
            <person name="Stasiewicz M.J."/>
            <person name="Burrell A."/>
            <person name="Roof S."/>
            <person name="Strawn L."/>
            <person name="Fortes E.D."/>
            <person name="Nightingale K.K."/>
            <person name="Kephart D."/>
            <person name="Wiedmann M."/>
        </authorList>
    </citation>
    <scope>NUCLEOTIDE SEQUENCE [LARGE SCALE GENOMIC DNA]</scope>
    <source>
        <strain evidence="2 3">FSL S10-1187</strain>
    </source>
</reference>
<dbReference type="EMBL" id="AODF01000039">
    <property type="protein sequence ID" value="EUJ26142.1"/>
    <property type="molecule type" value="Genomic_DNA"/>
</dbReference>
<keyword evidence="1" id="KW-0472">Membrane</keyword>
<evidence type="ECO:0000313" key="3">
    <source>
        <dbReference type="Proteomes" id="UP000019249"/>
    </source>
</evidence>
<protein>
    <recommendedName>
        <fullName evidence="4">DUF4190 domain-containing protein</fullName>
    </recommendedName>
</protein>
<keyword evidence="1" id="KW-1133">Transmembrane helix</keyword>
<evidence type="ECO:0000313" key="2">
    <source>
        <dbReference type="EMBL" id="EUJ26142.1"/>
    </source>
</evidence>
<dbReference type="Proteomes" id="UP000019249">
    <property type="component" value="Unassembled WGS sequence"/>
</dbReference>